<protein>
    <submittedName>
        <fullName evidence="1">BQ5605_C003g02309 protein</fullName>
    </submittedName>
</protein>
<name>A0A2X0MVU6_9BASI</name>
<reference evidence="1 2" key="1">
    <citation type="submission" date="2016-11" db="EMBL/GenBank/DDBJ databases">
        <authorList>
            <person name="Jaros S."/>
            <person name="Januszkiewicz K."/>
            <person name="Wedrychowicz H."/>
        </authorList>
    </citation>
    <scope>NUCLEOTIDE SEQUENCE [LARGE SCALE GENOMIC DNA]</scope>
</reference>
<proteinExistence type="predicted"/>
<dbReference type="Proteomes" id="UP000249464">
    <property type="component" value="Unassembled WGS sequence"/>
</dbReference>
<evidence type="ECO:0000313" key="2">
    <source>
        <dbReference type="Proteomes" id="UP000249464"/>
    </source>
</evidence>
<accession>A0A2X0MVU6</accession>
<evidence type="ECO:0000313" key="1">
    <source>
        <dbReference type="EMBL" id="SGY40013.1"/>
    </source>
</evidence>
<sequence length="308" mass="34269">MTTYDPMRLPVKARNACLSTSVCTSLIESSRHPSFTDRPALLSIAWLSSPSTSLPEARSTAAPPVGLANKKSGRVGAFSAAMMMVGGRRAYSLGSENDEIVEACKGAWCGFENLGQILDAQTHEQSRGVHSDGVDRAEVLCDDVGQRQHSDVCVLVPSYWYRWFIVARRLGASWHDEIDPATCFCGREDLVRRALRAGSEGLARGEKRPAKVGFGFAERQTVFDNEGVRQTKVVRFPRERVGDSVGWDEECLFKCETGQEEGLLCLSVGQLTWSGLTRKKRVRDGRKYWAEKTRELSALAEVDRKQRY</sequence>
<keyword evidence="2" id="KW-1185">Reference proteome</keyword>
<organism evidence="1 2">
    <name type="scientific">Microbotryum silenes-dioicae</name>
    <dbReference type="NCBI Taxonomy" id="796604"/>
    <lineage>
        <taxon>Eukaryota</taxon>
        <taxon>Fungi</taxon>
        <taxon>Dikarya</taxon>
        <taxon>Basidiomycota</taxon>
        <taxon>Pucciniomycotina</taxon>
        <taxon>Microbotryomycetes</taxon>
        <taxon>Microbotryales</taxon>
        <taxon>Microbotryaceae</taxon>
        <taxon>Microbotryum</taxon>
    </lineage>
</organism>
<dbReference type="EMBL" id="FQNC01000042">
    <property type="protein sequence ID" value="SGY40013.1"/>
    <property type="molecule type" value="Genomic_DNA"/>
</dbReference>
<dbReference type="AlphaFoldDB" id="A0A2X0MVU6"/>
<gene>
    <name evidence="1" type="primary">BQ5605_C003g02309</name>
    <name evidence="1" type="ORF">BQ5605_C003G02309</name>
</gene>